<keyword evidence="2" id="KW-1185">Reference proteome</keyword>
<reference evidence="1 2" key="1">
    <citation type="journal article" date="2016" name="Sci. Rep.">
        <title>The Dendrobium catenatum Lindl. genome sequence provides insights into polysaccharide synthase, floral development and adaptive evolution.</title>
        <authorList>
            <person name="Zhang G.Q."/>
            <person name="Xu Q."/>
            <person name="Bian C."/>
            <person name="Tsai W.C."/>
            <person name="Yeh C.M."/>
            <person name="Liu K.W."/>
            <person name="Yoshida K."/>
            <person name="Zhang L.S."/>
            <person name="Chang S.B."/>
            <person name="Chen F."/>
            <person name="Shi Y."/>
            <person name="Su Y.Y."/>
            <person name="Zhang Y.Q."/>
            <person name="Chen L.J."/>
            <person name="Yin Y."/>
            <person name="Lin M."/>
            <person name="Huang H."/>
            <person name="Deng H."/>
            <person name="Wang Z.W."/>
            <person name="Zhu S.L."/>
            <person name="Zhao X."/>
            <person name="Deng C."/>
            <person name="Niu S.C."/>
            <person name="Huang J."/>
            <person name="Wang M."/>
            <person name="Liu G.H."/>
            <person name="Yang H.J."/>
            <person name="Xiao X.J."/>
            <person name="Hsiao Y.Y."/>
            <person name="Wu W.L."/>
            <person name="Chen Y.Y."/>
            <person name="Mitsuda N."/>
            <person name="Ohme-Takagi M."/>
            <person name="Luo Y.B."/>
            <person name="Van de Peer Y."/>
            <person name="Liu Z.J."/>
        </authorList>
    </citation>
    <scope>NUCLEOTIDE SEQUENCE [LARGE SCALE GENOMIC DNA]</scope>
    <source>
        <tissue evidence="1">The whole plant</tissue>
    </source>
</reference>
<organism evidence="1 2">
    <name type="scientific">Dendrobium catenatum</name>
    <dbReference type="NCBI Taxonomy" id="906689"/>
    <lineage>
        <taxon>Eukaryota</taxon>
        <taxon>Viridiplantae</taxon>
        <taxon>Streptophyta</taxon>
        <taxon>Embryophyta</taxon>
        <taxon>Tracheophyta</taxon>
        <taxon>Spermatophyta</taxon>
        <taxon>Magnoliopsida</taxon>
        <taxon>Liliopsida</taxon>
        <taxon>Asparagales</taxon>
        <taxon>Orchidaceae</taxon>
        <taxon>Epidendroideae</taxon>
        <taxon>Malaxideae</taxon>
        <taxon>Dendrobiinae</taxon>
        <taxon>Dendrobium</taxon>
    </lineage>
</organism>
<evidence type="ECO:0000313" key="1">
    <source>
        <dbReference type="EMBL" id="PKU68832.1"/>
    </source>
</evidence>
<protein>
    <submittedName>
        <fullName evidence="1">Uncharacterized protein</fullName>
    </submittedName>
</protein>
<dbReference type="EMBL" id="KZ503042">
    <property type="protein sequence ID" value="PKU68832.1"/>
    <property type="molecule type" value="Genomic_DNA"/>
</dbReference>
<dbReference type="AlphaFoldDB" id="A0A2I0VZJ5"/>
<sequence>MEVGRIVVSDEDQKDRSQWRFGGSLGVIRWSGKTPTSVDGLKKVRASAGGPTVVLQNSDVGQWSGKTPMWNGGQMKLWRREVIRWKSGKAVVRLKSGVRQWSGRTPASGVGLL</sequence>
<reference evidence="1 2" key="2">
    <citation type="journal article" date="2017" name="Nature">
        <title>The Apostasia genome and the evolution of orchids.</title>
        <authorList>
            <person name="Zhang G.Q."/>
            <person name="Liu K.W."/>
            <person name="Li Z."/>
            <person name="Lohaus R."/>
            <person name="Hsiao Y.Y."/>
            <person name="Niu S.C."/>
            <person name="Wang J.Y."/>
            <person name="Lin Y.C."/>
            <person name="Xu Q."/>
            <person name="Chen L.J."/>
            <person name="Yoshida K."/>
            <person name="Fujiwara S."/>
            <person name="Wang Z.W."/>
            <person name="Zhang Y.Q."/>
            <person name="Mitsuda N."/>
            <person name="Wang M."/>
            <person name="Liu G.H."/>
            <person name="Pecoraro L."/>
            <person name="Huang H.X."/>
            <person name="Xiao X.J."/>
            <person name="Lin M."/>
            <person name="Wu X.Y."/>
            <person name="Wu W.L."/>
            <person name="Chen Y.Y."/>
            <person name="Chang S.B."/>
            <person name="Sakamoto S."/>
            <person name="Ohme-Takagi M."/>
            <person name="Yagi M."/>
            <person name="Zeng S.J."/>
            <person name="Shen C.Y."/>
            <person name="Yeh C.M."/>
            <person name="Luo Y.B."/>
            <person name="Tsai W.C."/>
            <person name="Van de Peer Y."/>
            <person name="Liu Z.J."/>
        </authorList>
    </citation>
    <scope>NUCLEOTIDE SEQUENCE [LARGE SCALE GENOMIC DNA]</scope>
    <source>
        <tissue evidence="1">The whole plant</tissue>
    </source>
</reference>
<proteinExistence type="predicted"/>
<gene>
    <name evidence="1" type="ORF">MA16_Dca010576</name>
</gene>
<evidence type="ECO:0000313" key="2">
    <source>
        <dbReference type="Proteomes" id="UP000233837"/>
    </source>
</evidence>
<dbReference type="Proteomes" id="UP000233837">
    <property type="component" value="Unassembled WGS sequence"/>
</dbReference>
<accession>A0A2I0VZJ5</accession>
<name>A0A2I0VZJ5_9ASPA</name>